<dbReference type="InterPro" id="IPR015797">
    <property type="entry name" value="NUDIX_hydrolase-like_dom_sf"/>
</dbReference>
<comment type="similarity">
    <text evidence="4">Belongs to the Nudix hydrolase family.</text>
</comment>
<evidence type="ECO:0000313" key="7">
    <source>
        <dbReference type="Proteomes" id="UP000242470"/>
    </source>
</evidence>
<dbReference type="EMBL" id="PPQW01000056">
    <property type="protein sequence ID" value="PNZ66635.1"/>
    <property type="molecule type" value="Genomic_DNA"/>
</dbReference>
<dbReference type="Pfam" id="PF00293">
    <property type="entry name" value="NUDIX"/>
    <property type="match status" value="1"/>
</dbReference>
<comment type="caution">
    <text evidence="6">The sequence shown here is derived from an EMBL/GenBank/DDBJ whole genome shotgun (WGS) entry which is preliminary data.</text>
</comment>
<evidence type="ECO:0000256" key="3">
    <source>
        <dbReference type="ARBA" id="ARBA00022842"/>
    </source>
</evidence>
<dbReference type="PROSITE" id="PS51462">
    <property type="entry name" value="NUDIX"/>
    <property type="match status" value="1"/>
</dbReference>
<protein>
    <submittedName>
        <fullName evidence="6">NUDIX domain-containing protein</fullName>
    </submittedName>
</protein>
<organism evidence="6 7">
    <name type="scientific">Staphylococcus auricularis</name>
    <dbReference type="NCBI Taxonomy" id="29379"/>
    <lineage>
        <taxon>Bacteria</taxon>
        <taxon>Bacillati</taxon>
        <taxon>Bacillota</taxon>
        <taxon>Bacilli</taxon>
        <taxon>Bacillales</taxon>
        <taxon>Staphylococcaceae</taxon>
        <taxon>Staphylococcus</taxon>
    </lineage>
</organism>
<dbReference type="InterPro" id="IPR000086">
    <property type="entry name" value="NUDIX_hydrolase_dom"/>
</dbReference>
<dbReference type="GO" id="GO:0000166">
    <property type="term" value="F:nucleotide binding"/>
    <property type="evidence" value="ECO:0007669"/>
    <property type="project" value="InterPro"/>
</dbReference>
<dbReference type="InterPro" id="IPR036291">
    <property type="entry name" value="NAD(P)-bd_dom_sf"/>
</dbReference>
<feature type="domain" description="Nudix hydrolase" evidence="5">
    <location>
        <begin position="209"/>
        <end position="336"/>
    </location>
</feature>
<dbReference type="CDD" id="cd02883">
    <property type="entry name" value="NUDIX_Hydrolase"/>
    <property type="match status" value="1"/>
</dbReference>
<gene>
    <name evidence="6" type="ORF">CD158_08135</name>
</gene>
<dbReference type="InterPro" id="IPR020476">
    <property type="entry name" value="Nudix_hydrolase"/>
</dbReference>
<dbReference type="GO" id="GO:0016787">
    <property type="term" value="F:hydrolase activity"/>
    <property type="evidence" value="ECO:0007669"/>
    <property type="project" value="UniProtKB-KW"/>
</dbReference>
<dbReference type="Pfam" id="PF01408">
    <property type="entry name" value="GFO_IDH_MocA"/>
    <property type="match status" value="1"/>
</dbReference>
<evidence type="ECO:0000259" key="5">
    <source>
        <dbReference type="PROSITE" id="PS51462"/>
    </source>
</evidence>
<accession>A0AAP8PNG2</accession>
<dbReference type="RefSeq" id="WP_059106995.1">
    <property type="nucleotide sequence ID" value="NZ_AP024589.1"/>
</dbReference>
<dbReference type="PRINTS" id="PR00502">
    <property type="entry name" value="NUDIXFAMILY"/>
</dbReference>
<dbReference type="Gene3D" id="3.90.79.10">
    <property type="entry name" value="Nucleoside Triphosphate Pyrophosphohydrolase"/>
    <property type="match status" value="1"/>
</dbReference>
<name>A0AAP8PNG2_9STAP</name>
<dbReference type="GeneID" id="64981058"/>
<dbReference type="Gene3D" id="3.40.50.720">
    <property type="entry name" value="NAD(P)-binding Rossmann-like Domain"/>
    <property type="match status" value="1"/>
</dbReference>
<dbReference type="SUPFAM" id="SSF55811">
    <property type="entry name" value="Nudix"/>
    <property type="match status" value="1"/>
</dbReference>
<evidence type="ECO:0000256" key="1">
    <source>
        <dbReference type="ARBA" id="ARBA00001946"/>
    </source>
</evidence>
<dbReference type="InterPro" id="IPR020084">
    <property type="entry name" value="NUDIX_hydrolase_CS"/>
</dbReference>
<evidence type="ECO:0000256" key="4">
    <source>
        <dbReference type="RuleBase" id="RU003476"/>
    </source>
</evidence>
<dbReference type="PANTHER" id="PTHR43046:SF12">
    <property type="entry name" value="GDP-MANNOSE MANNOSYL HYDROLASE"/>
    <property type="match status" value="1"/>
</dbReference>
<dbReference type="PROSITE" id="PS00893">
    <property type="entry name" value="NUDIX_BOX"/>
    <property type="match status" value="1"/>
</dbReference>
<keyword evidence="3" id="KW-0460">Magnesium</keyword>
<dbReference type="AlphaFoldDB" id="A0AAP8PNG2"/>
<evidence type="ECO:0000256" key="2">
    <source>
        <dbReference type="ARBA" id="ARBA00022801"/>
    </source>
</evidence>
<evidence type="ECO:0000313" key="6">
    <source>
        <dbReference type="EMBL" id="PNZ66635.1"/>
    </source>
</evidence>
<dbReference type="InterPro" id="IPR000683">
    <property type="entry name" value="Gfo/Idh/MocA-like_OxRdtase_N"/>
</dbReference>
<dbReference type="SUPFAM" id="SSF51735">
    <property type="entry name" value="NAD(P)-binding Rossmann-fold domains"/>
    <property type="match status" value="1"/>
</dbReference>
<reference evidence="6 7" key="1">
    <citation type="submission" date="2017-08" db="EMBL/GenBank/DDBJ databases">
        <title>Draft genome sequences of 64 type strains of genus Staph aureus.</title>
        <authorList>
            <person name="Cole K."/>
            <person name="Golubchik T."/>
            <person name="Russell J."/>
            <person name="Foster D."/>
            <person name="Llewelyn M."/>
            <person name="Wilson D."/>
            <person name="Crook D."/>
            <person name="Paul J."/>
        </authorList>
    </citation>
    <scope>NUCLEOTIDE SEQUENCE [LARGE SCALE GENOMIC DNA]</scope>
    <source>
        <strain evidence="6 7">NCTC 12101</strain>
    </source>
</reference>
<comment type="cofactor">
    <cofactor evidence="1">
        <name>Mg(2+)</name>
        <dbReference type="ChEBI" id="CHEBI:18420"/>
    </cofactor>
</comment>
<keyword evidence="2 4" id="KW-0378">Hydrolase</keyword>
<dbReference type="Proteomes" id="UP000242470">
    <property type="component" value="Unassembled WGS sequence"/>
</dbReference>
<dbReference type="PANTHER" id="PTHR43046">
    <property type="entry name" value="GDP-MANNOSE MANNOSYL HYDROLASE"/>
    <property type="match status" value="1"/>
</dbReference>
<sequence>MKCLILGFEVTSENSYWEHVVAHPQIEKVFIVDVASKKDEIAQFIFDHHSICETIYFDDSSDGLLNMPYEEERVKNLVDRQDIRHALISASSHNHLKYLEFCMKHNLHILCDRPITLDSENHTEDVSQNSLPYLQKWYESPVDLFQIVSPQSHHKSDFFIGYSKQAKFQILNHFFFNQKADTQHLPSQDARDILIGFYNATTKGLNHTDFRFAVEIILEHKGKYLICKRRSDVKVAPGIWNVPGGKVKFNESMEEAVLRETKEETNLDLEECECIGYQFFNKKHQRLVYTYYSTVSDISNLKVDPTEFDDYTWVTTNDLAQYPSLNRHIVQLLQNH</sequence>
<proteinExistence type="inferred from homology"/>